<dbReference type="EMBL" id="JAEQNA010000010">
    <property type="protein sequence ID" value="MBL0422980.1"/>
    <property type="molecule type" value="Genomic_DNA"/>
</dbReference>
<dbReference type="PIRSF" id="PIRSF017082">
    <property type="entry name" value="YflP"/>
    <property type="match status" value="1"/>
</dbReference>
<reference evidence="3" key="1">
    <citation type="submission" date="2021-01" db="EMBL/GenBank/DDBJ databases">
        <title>Ramlibacter sp. strain AW1 16S ribosomal RNA gene Genome sequencing and assembly.</title>
        <authorList>
            <person name="Kang M."/>
        </authorList>
    </citation>
    <scope>NUCLEOTIDE SEQUENCE</scope>
    <source>
        <strain evidence="3">AW1</strain>
    </source>
</reference>
<comment type="similarity">
    <text evidence="1">Belongs to the UPF0065 (bug) family.</text>
</comment>
<dbReference type="Gene3D" id="3.40.190.150">
    <property type="entry name" value="Bordetella uptake gene, domain 1"/>
    <property type="match status" value="1"/>
</dbReference>
<comment type="caution">
    <text evidence="3">The sequence shown here is derived from an EMBL/GenBank/DDBJ whole genome shotgun (WGS) entry which is preliminary data.</text>
</comment>
<dbReference type="InterPro" id="IPR042100">
    <property type="entry name" value="Bug_dom1"/>
</dbReference>
<dbReference type="PANTHER" id="PTHR42928">
    <property type="entry name" value="TRICARBOXYLATE-BINDING PROTEIN"/>
    <property type="match status" value="1"/>
</dbReference>
<keyword evidence="2" id="KW-0732">Signal</keyword>
<dbReference type="Pfam" id="PF03401">
    <property type="entry name" value="TctC"/>
    <property type="match status" value="1"/>
</dbReference>
<feature type="chain" id="PRO_5038011660" evidence="2">
    <location>
        <begin position="22"/>
        <end position="324"/>
    </location>
</feature>
<dbReference type="PANTHER" id="PTHR42928:SF5">
    <property type="entry name" value="BLR1237 PROTEIN"/>
    <property type="match status" value="1"/>
</dbReference>
<gene>
    <name evidence="3" type="ORF">JI739_21770</name>
</gene>
<evidence type="ECO:0000313" key="4">
    <source>
        <dbReference type="Proteomes" id="UP000613011"/>
    </source>
</evidence>
<organism evidence="3 4">
    <name type="scientific">Ramlibacter aurantiacus</name>
    <dbReference type="NCBI Taxonomy" id="2801330"/>
    <lineage>
        <taxon>Bacteria</taxon>
        <taxon>Pseudomonadati</taxon>
        <taxon>Pseudomonadota</taxon>
        <taxon>Betaproteobacteria</taxon>
        <taxon>Burkholderiales</taxon>
        <taxon>Comamonadaceae</taxon>
        <taxon>Ramlibacter</taxon>
    </lineage>
</organism>
<dbReference type="Proteomes" id="UP000613011">
    <property type="component" value="Unassembled WGS sequence"/>
</dbReference>
<dbReference type="RefSeq" id="WP_201686106.1">
    <property type="nucleotide sequence ID" value="NZ_JAEQNA010000010.1"/>
</dbReference>
<feature type="signal peptide" evidence="2">
    <location>
        <begin position="1"/>
        <end position="21"/>
    </location>
</feature>
<name>A0A936ZST0_9BURK</name>
<evidence type="ECO:0000313" key="3">
    <source>
        <dbReference type="EMBL" id="MBL0422980.1"/>
    </source>
</evidence>
<keyword evidence="4" id="KW-1185">Reference proteome</keyword>
<accession>A0A936ZST0</accession>
<dbReference type="AlphaFoldDB" id="A0A936ZST0"/>
<dbReference type="Gene3D" id="3.40.190.10">
    <property type="entry name" value="Periplasmic binding protein-like II"/>
    <property type="match status" value="1"/>
</dbReference>
<evidence type="ECO:0000256" key="2">
    <source>
        <dbReference type="SAM" id="SignalP"/>
    </source>
</evidence>
<evidence type="ECO:0000256" key="1">
    <source>
        <dbReference type="ARBA" id="ARBA00006987"/>
    </source>
</evidence>
<proteinExistence type="inferred from homology"/>
<dbReference type="CDD" id="cd07012">
    <property type="entry name" value="PBP2_Bug_TTT"/>
    <property type="match status" value="1"/>
</dbReference>
<dbReference type="SUPFAM" id="SSF53850">
    <property type="entry name" value="Periplasmic binding protein-like II"/>
    <property type="match status" value="1"/>
</dbReference>
<dbReference type="InterPro" id="IPR005064">
    <property type="entry name" value="BUG"/>
</dbReference>
<sequence>MNRKQALATLIALALPWTALAQGTEPNFPTKAITIVVPFPPGGSPDVLARVIGDKLSARWGQPVVVENRPGASGVTGAQHVMRATPDGHTLLMTPNTFVLAPLVMSAQAANYDPQADFAPVALPSKTVLVLAAHPRLGVKNMAELVRLGKDRPITYTGSGNGSPQHIAGEMLRQAAGLNLTFVPHRGLAPALADTVAGHIDLVFVPYGAAAGHLKGGALVGLGTLDEEPQAATPGLQPLARQGYPDLVVSVWSGLFAPKGTPPAVIARLDREIKAVLQMPDVRARLEQSGQIITAGGPEELAGAVKRDLASFTPIVRANRIKAE</sequence>
<protein>
    <submittedName>
        <fullName evidence="3">Tripartite tricarboxylate transporter substrate binding protein</fullName>
    </submittedName>
</protein>